<gene>
    <name evidence="1" type="ORF">DICPUDRAFT_75164</name>
</gene>
<accession>F0Z9V3</accession>
<evidence type="ECO:0000313" key="2">
    <source>
        <dbReference type="Proteomes" id="UP000001064"/>
    </source>
</evidence>
<dbReference type="RefSeq" id="XP_003284208.1">
    <property type="nucleotide sequence ID" value="XM_003284160.1"/>
</dbReference>
<name>F0Z9V3_DICPU</name>
<evidence type="ECO:0000313" key="1">
    <source>
        <dbReference type="EMBL" id="EGC39304.1"/>
    </source>
</evidence>
<dbReference type="GeneID" id="10510089"/>
<dbReference type="VEuPathDB" id="AmoebaDB:DICPUDRAFT_75164"/>
<dbReference type="EMBL" id="GL870960">
    <property type="protein sequence ID" value="EGC39304.1"/>
    <property type="molecule type" value="Genomic_DNA"/>
</dbReference>
<dbReference type="Proteomes" id="UP000001064">
    <property type="component" value="Unassembled WGS sequence"/>
</dbReference>
<protein>
    <submittedName>
        <fullName evidence="1">Uncharacterized protein</fullName>
    </submittedName>
</protein>
<organism evidence="1 2">
    <name type="scientific">Dictyostelium purpureum</name>
    <name type="common">Slime mold</name>
    <dbReference type="NCBI Taxonomy" id="5786"/>
    <lineage>
        <taxon>Eukaryota</taxon>
        <taxon>Amoebozoa</taxon>
        <taxon>Evosea</taxon>
        <taxon>Eumycetozoa</taxon>
        <taxon>Dictyostelia</taxon>
        <taxon>Dictyosteliales</taxon>
        <taxon>Dictyosteliaceae</taxon>
        <taxon>Dictyostelium</taxon>
    </lineage>
</organism>
<dbReference type="InParanoid" id="F0Z9V3"/>
<keyword evidence="2" id="KW-1185">Reference proteome</keyword>
<dbReference type="AlphaFoldDB" id="F0Z9V3"/>
<sequence length="177" mass="20129">MTNSLIYINPEESTNALSKIFGDANIKGPTDIVEDEKQIKFDVSYFSLPLSVTFDKITGVISSNPDHKDYVCYVSSQNTNRAPKRAVPDLKEDDKIYVTPEELIHGLASVFGDWHVHKPSQIVDTDDKVTFKTYWNQQPLDVILLKKLGIIETKPFNREFVSYSVNYNISRKPKPSS</sequence>
<proteinExistence type="predicted"/>
<dbReference type="KEGG" id="dpp:DICPUDRAFT_75164"/>
<reference evidence="2" key="1">
    <citation type="journal article" date="2011" name="Genome Biol.">
        <title>Comparative genomics of the social amoebae Dictyostelium discoideum and Dictyostelium purpureum.</title>
        <authorList>
            <consortium name="US DOE Joint Genome Institute (JGI-PGF)"/>
            <person name="Sucgang R."/>
            <person name="Kuo A."/>
            <person name="Tian X."/>
            <person name="Salerno W."/>
            <person name="Parikh A."/>
            <person name="Feasley C.L."/>
            <person name="Dalin E."/>
            <person name="Tu H."/>
            <person name="Huang E."/>
            <person name="Barry K."/>
            <person name="Lindquist E."/>
            <person name="Shapiro H."/>
            <person name="Bruce D."/>
            <person name="Schmutz J."/>
            <person name="Salamov A."/>
            <person name="Fey P."/>
            <person name="Gaudet P."/>
            <person name="Anjard C."/>
            <person name="Babu M.M."/>
            <person name="Basu S."/>
            <person name="Bushmanova Y."/>
            <person name="van der Wel H."/>
            <person name="Katoh-Kurasawa M."/>
            <person name="Dinh C."/>
            <person name="Coutinho P.M."/>
            <person name="Saito T."/>
            <person name="Elias M."/>
            <person name="Schaap P."/>
            <person name="Kay R.R."/>
            <person name="Henrissat B."/>
            <person name="Eichinger L."/>
            <person name="Rivero F."/>
            <person name="Putnam N.H."/>
            <person name="West C.M."/>
            <person name="Loomis W.F."/>
            <person name="Chisholm R.L."/>
            <person name="Shaulsky G."/>
            <person name="Strassmann J.E."/>
            <person name="Queller D.C."/>
            <person name="Kuspa A."/>
            <person name="Grigoriev I.V."/>
        </authorList>
    </citation>
    <scope>NUCLEOTIDE SEQUENCE [LARGE SCALE GENOMIC DNA]</scope>
    <source>
        <strain evidence="2">QSDP1</strain>
    </source>
</reference>